<feature type="transmembrane region" description="Helical" evidence="2">
    <location>
        <begin position="55"/>
        <end position="76"/>
    </location>
</feature>
<dbReference type="Proteomes" id="UP000199501">
    <property type="component" value="Unassembled WGS sequence"/>
</dbReference>
<evidence type="ECO:0000313" key="3">
    <source>
        <dbReference type="EMBL" id="SDC60474.1"/>
    </source>
</evidence>
<keyword evidence="2" id="KW-0812">Transmembrane</keyword>
<evidence type="ECO:0000313" key="4">
    <source>
        <dbReference type="Proteomes" id="UP000199501"/>
    </source>
</evidence>
<feature type="transmembrane region" description="Helical" evidence="2">
    <location>
        <begin position="82"/>
        <end position="105"/>
    </location>
</feature>
<proteinExistence type="predicted"/>
<gene>
    <name evidence="3" type="ORF">SAMN05216174_10393</name>
</gene>
<evidence type="ECO:0008006" key="5">
    <source>
        <dbReference type="Google" id="ProtNLM"/>
    </source>
</evidence>
<evidence type="ECO:0000256" key="2">
    <source>
        <dbReference type="SAM" id="Phobius"/>
    </source>
</evidence>
<dbReference type="EMBL" id="FMZZ01000003">
    <property type="protein sequence ID" value="SDC60474.1"/>
    <property type="molecule type" value="Genomic_DNA"/>
</dbReference>
<keyword evidence="2" id="KW-0472">Membrane</keyword>
<accession>A0A1G6MYZ7</accession>
<sequence length="235" mass="24538">MVHMDNAAAPPLPCPQPWRTPDGAPNAGKTPTGSARIVDADGAPGLLLPSRPTTVAAGVLLIVVGACFAVLGGLLIAGESVIGAVGGVVLGLLGVLLLAAGGFALRRKPRAVGIVLTPDHVVLNWLRPVVRLPWTSIIEIRPLALRMGRARTAPTRNYLGVVCREPGVVDERTRKAAARFGKDLACAVSMRSVDLDQLVVLHTLRFYLDNPPARAELAGEQAVVRVGAGRVTGTQ</sequence>
<organism evidence="3 4">
    <name type="scientific">Actinokineospora iranica</name>
    <dbReference type="NCBI Taxonomy" id="1271860"/>
    <lineage>
        <taxon>Bacteria</taxon>
        <taxon>Bacillati</taxon>
        <taxon>Actinomycetota</taxon>
        <taxon>Actinomycetes</taxon>
        <taxon>Pseudonocardiales</taxon>
        <taxon>Pseudonocardiaceae</taxon>
        <taxon>Actinokineospora</taxon>
    </lineage>
</organism>
<feature type="region of interest" description="Disordered" evidence="1">
    <location>
        <begin position="1"/>
        <end position="35"/>
    </location>
</feature>
<protein>
    <recommendedName>
        <fullName evidence="5">PH domain-containing protein</fullName>
    </recommendedName>
</protein>
<keyword evidence="2" id="KW-1133">Transmembrane helix</keyword>
<keyword evidence="4" id="KW-1185">Reference proteome</keyword>
<reference evidence="4" key="1">
    <citation type="submission" date="2016-10" db="EMBL/GenBank/DDBJ databases">
        <authorList>
            <person name="Varghese N."/>
            <person name="Submissions S."/>
        </authorList>
    </citation>
    <scope>NUCLEOTIDE SEQUENCE [LARGE SCALE GENOMIC DNA]</scope>
    <source>
        <strain evidence="4">IBRC-M 10403</strain>
    </source>
</reference>
<dbReference type="STRING" id="1271860.SAMN05216174_10393"/>
<dbReference type="AlphaFoldDB" id="A0A1G6MYZ7"/>
<name>A0A1G6MYZ7_9PSEU</name>
<evidence type="ECO:0000256" key="1">
    <source>
        <dbReference type="SAM" id="MobiDB-lite"/>
    </source>
</evidence>